<dbReference type="InterPro" id="IPR021109">
    <property type="entry name" value="Peptidase_aspartic_dom_sf"/>
</dbReference>
<reference evidence="4" key="1">
    <citation type="journal article" date="2024" name="IScience">
        <title>Strigolactones Initiate the Formation of Haustorium-like Structures in Castilleja.</title>
        <authorList>
            <person name="Buerger M."/>
            <person name="Peterson D."/>
            <person name="Chory J."/>
        </authorList>
    </citation>
    <scope>NUCLEOTIDE SEQUENCE [LARGE SCALE GENOMIC DNA]</scope>
</reference>
<dbReference type="SUPFAM" id="SSF50630">
    <property type="entry name" value="Acid proteases"/>
    <property type="match status" value="1"/>
</dbReference>
<dbReference type="AlphaFoldDB" id="A0ABD3BFU8"/>
<evidence type="ECO:0000313" key="4">
    <source>
        <dbReference type="Proteomes" id="UP001632038"/>
    </source>
</evidence>
<accession>A0ABD3BFU8</accession>
<evidence type="ECO:0000256" key="1">
    <source>
        <dbReference type="ARBA" id="ARBA00007447"/>
    </source>
</evidence>
<evidence type="ECO:0000259" key="2">
    <source>
        <dbReference type="Pfam" id="PF14543"/>
    </source>
</evidence>
<protein>
    <recommendedName>
        <fullName evidence="2">Xylanase inhibitor N-terminal domain-containing protein</fullName>
    </recommendedName>
</protein>
<name>A0ABD3BFU8_9LAMI</name>
<sequence length="206" mass="22655">MYYANVNQTPNWIKGMLNESRADGILGLGGGSMSVMSQSGGLIGGMFSYCLGNSTTGGGWLEFRRINVSKDSIIKWAKLIHNVKRPSLYYIDLVGLLVGGEVLDILGDTFQLNEQTGEGGKMGNVYVTVDGVFIFDTCYDMGGVDLDTAQMPNVSFNFLTHGFDPTHITQEARNVLRKVDYPIYCLQWRSHIVGTGFTGIQSILKF</sequence>
<dbReference type="Gene3D" id="2.40.70.10">
    <property type="entry name" value="Acid Proteases"/>
    <property type="match status" value="1"/>
</dbReference>
<comment type="caution">
    <text evidence="3">The sequence shown here is derived from an EMBL/GenBank/DDBJ whole genome shotgun (WGS) entry which is preliminary data.</text>
</comment>
<dbReference type="Proteomes" id="UP001632038">
    <property type="component" value="Unassembled WGS sequence"/>
</dbReference>
<dbReference type="PANTHER" id="PTHR13683">
    <property type="entry name" value="ASPARTYL PROTEASES"/>
    <property type="match status" value="1"/>
</dbReference>
<organism evidence="3 4">
    <name type="scientific">Castilleja foliolosa</name>
    <dbReference type="NCBI Taxonomy" id="1961234"/>
    <lineage>
        <taxon>Eukaryota</taxon>
        <taxon>Viridiplantae</taxon>
        <taxon>Streptophyta</taxon>
        <taxon>Embryophyta</taxon>
        <taxon>Tracheophyta</taxon>
        <taxon>Spermatophyta</taxon>
        <taxon>Magnoliopsida</taxon>
        <taxon>eudicotyledons</taxon>
        <taxon>Gunneridae</taxon>
        <taxon>Pentapetalae</taxon>
        <taxon>asterids</taxon>
        <taxon>lamiids</taxon>
        <taxon>Lamiales</taxon>
        <taxon>Orobanchaceae</taxon>
        <taxon>Pedicularideae</taxon>
        <taxon>Castillejinae</taxon>
        <taxon>Castilleja</taxon>
    </lineage>
</organism>
<dbReference type="PANTHER" id="PTHR13683:SF265">
    <property type="entry name" value="PROTEIN ASPARTIC PROTEASE IN GUARD CELL 2"/>
    <property type="match status" value="1"/>
</dbReference>
<dbReference type="EMBL" id="JAVIJP010000092">
    <property type="protein sequence ID" value="KAL3616275.1"/>
    <property type="molecule type" value="Genomic_DNA"/>
</dbReference>
<gene>
    <name evidence="3" type="ORF">CASFOL_039665</name>
</gene>
<dbReference type="InterPro" id="IPR001461">
    <property type="entry name" value="Aspartic_peptidase_A1"/>
</dbReference>
<evidence type="ECO:0000313" key="3">
    <source>
        <dbReference type="EMBL" id="KAL3616275.1"/>
    </source>
</evidence>
<feature type="domain" description="Xylanase inhibitor N-terminal" evidence="2">
    <location>
        <begin position="20"/>
        <end position="63"/>
    </location>
</feature>
<dbReference type="Pfam" id="PF14543">
    <property type="entry name" value="TAXi_N"/>
    <property type="match status" value="1"/>
</dbReference>
<proteinExistence type="inferred from homology"/>
<comment type="similarity">
    <text evidence="1">Belongs to the peptidase A1 family.</text>
</comment>
<keyword evidence="4" id="KW-1185">Reference proteome</keyword>
<dbReference type="InterPro" id="IPR032861">
    <property type="entry name" value="TAXi_N"/>
</dbReference>